<reference evidence="1" key="1">
    <citation type="submission" date="2020-05" db="EMBL/GenBank/DDBJ databases">
        <authorList>
            <person name="Chiriac C."/>
            <person name="Salcher M."/>
            <person name="Ghai R."/>
            <person name="Kavagutti S V."/>
        </authorList>
    </citation>
    <scope>NUCLEOTIDE SEQUENCE</scope>
</reference>
<organism evidence="1">
    <name type="scientific">freshwater metagenome</name>
    <dbReference type="NCBI Taxonomy" id="449393"/>
    <lineage>
        <taxon>unclassified sequences</taxon>
        <taxon>metagenomes</taxon>
        <taxon>ecological metagenomes</taxon>
    </lineage>
</organism>
<name>A0A6J7IE00_9ZZZZ</name>
<proteinExistence type="predicted"/>
<gene>
    <name evidence="1" type="ORF">UFOPK3564_02276</name>
</gene>
<protein>
    <submittedName>
        <fullName evidence="1">Unannotated protein</fullName>
    </submittedName>
</protein>
<dbReference type="EMBL" id="CAFBMK010000151">
    <property type="protein sequence ID" value="CAB4929139.1"/>
    <property type="molecule type" value="Genomic_DNA"/>
</dbReference>
<dbReference type="AlphaFoldDB" id="A0A6J7IE00"/>
<accession>A0A6J7IE00</accession>
<evidence type="ECO:0000313" key="1">
    <source>
        <dbReference type="EMBL" id="CAB4929139.1"/>
    </source>
</evidence>
<sequence>MNRRVSRPNDGSVRSVSRSAGVIAAVVSRSWRPPSAIPWIAPERRPTAANVVAKSLLPDCTSAVWRLRMSNRPSAPSESGAIWPTAALRFLPCPSVPLAIEVRTTLRSLRVFASNASRIWSSSTVGWMFCDGIVPPSAMNARRAIWSLRDPNERFTNVSPTSVFVRSVARVSLGSGANFGSIFIVTCALPPSRTIFVTLPTVTPLTRTSA</sequence>